<comment type="similarity">
    <text evidence="2 7">Belongs to the EMP24/GP25L family.</text>
</comment>
<dbReference type="VEuPathDB" id="ToxoDB:LOC34619967"/>
<evidence type="ECO:0000256" key="1">
    <source>
        <dbReference type="ARBA" id="ARBA00004479"/>
    </source>
</evidence>
<dbReference type="Proteomes" id="UP000095192">
    <property type="component" value="Unassembled WGS sequence"/>
</dbReference>
<proteinExistence type="inferred from homology"/>
<reference evidence="10 11" key="1">
    <citation type="journal article" date="2016" name="BMC Genomics">
        <title>Comparative genomics reveals Cyclospora cayetanensis possesses coccidia-like metabolism and invasion components but unique surface antigens.</title>
        <authorList>
            <person name="Liu S."/>
            <person name="Wang L."/>
            <person name="Zheng H."/>
            <person name="Xu Z."/>
            <person name="Roellig D.M."/>
            <person name="Li N."/>
            <person name="Frace M.A."/>
            <person name="Tang K."/>
            <person name="Arrowood M.J."/>
            <person name="Moss D.M."/>
            <person name="Zhang L."/>
            <person name="Feng Y."/>
            <person name="Xiao L."/>
        </authorList>
    </citation>
    <scope>NUCLEOTIDE SEQUENCE [LARGE SCALE GENOMIC DNA]</scope>
    <source>
        <strain evidence="10 11">CHN_HEN01</strain>
    </source>
</reference>
<dbReference type="PROSITE" id="PS50866">
    <property type="entry name" value="GOLD"/>
    <property type="match status" value="1"/>
</dbReference>
<evidence type="ECO:0000256" key="7">
    <source>
        <dbReference type="RuleBase" id="RU003827"/>
    </source>
</evidence>
<dbReference type="InterPro" id="IPR015720">
    <property type="entry name" value="Emp24-like"/>
</dbReference>
<feature type="transmembrane region" description="Helical" evidence="8">
    <location>
        <begin position="36"/>
        <end position="56"/>
    </location>
</feature>
<keyword evidence="3 7" id="KW-0812">Transmembrane</keyword>
<feature type="domain" description="GOLD" evidence="9">
    <location>
        <begin position="72"/>
        <end position="164"/>
    </location>
</feature>
<name>A0A1D3CV69_9EIME</name>
<evidence type="ECO:0000313" key="11">
    <source>
        <dbReference type="Proteomes" id="UP000095192"/>
    </source>
</evidence>
<comment type="subcellular location">
    <subcellularLocation>
        <location evidence="1 7">Membrane</location>
        <topology evidence="1 7">Single-pass type I membrane protein</topology>
    </subcellularLocation>
</comment>
<evidence type="ECO:0000256" key="2">
    <source>
        <dbReference type="ARBA" id="ARBA00007104"/>
    </source>
</evidence>
<sequence length="254" mass="27624">MASIMTAGEQPSTVALMPEGGSVSRPSLAIMINRPISGGALALPLLFVFLCISFSFPPSAKAVMFDISPHTRECFFVKSQNQDTALAGSYQSFFGDGSVRVTVEGPVASHRVGGQLPQLTPIYSSVEESGHIQVEMAVRGEYAVCVRNLLSFDQTVTIDFHLQSKDASSHPNQLALEDEALKLKALTADVLEKANSLFEQQSHAMVRLGVHSELGQSTRRRATLWKCIQMGMQVLLAGVQLYSVKSYFEVKTIV</sequence>
<keyword evidence="5 8" id="KW-1133">Transmembrane helix</keyword>
<evidence type="ECO:0000256" key="8">
    <source>
        <dbReference type="SAM" id="Phobius"/>
    </source>
</evidence>
<protein>
    <submittedName>
        <fullName evidence="10">Emp24 gp25l p24 family protein</fullName>
    </submittedName>
</protein>
<evidence type="ECO:0000256" key="6">
    <source>
        <dbReference type="ARBA" id="ARBA00023136"/>
    </source>
</evidence>
<dbReference type="InParanoid" id="A0A1D3CV69"/>
<dbReference type="Pfam" id="PF01105">
    <property type="entry name" value="EMP24_GP25L"/>
    <property type="match status" value="1"/>
</dbReference>
<evidence type="ECO:0000313" key="10">
    <source>
        <dbReference type="EMBL" id="OEH75097.1"/>
    </source>
</evidence>
<evidence type="ECO:0000256" key="3">
    <source>
        <dbReference type="ARBA" id="ARBA00022692"/>
    </source>
</evidence>
<evidence type="ECO:0000256" key="5">
    <source>
        <dbReference type="ARBA" id="ARBA00022989"/>
    </source>
</evidence>
<dbReference type="AlphaFoldDB" id="A0A1D3CV69"/>
<accession>A0A1D3CV69</accession>
<gene>
    <name evidence="10" type="ORF">cyc_03233</name>
</gene>
<keyword evidence="11" id="KW-1185">Reference proteome</keyword>
<dbReference type="InterPro" id="IPR009038">
    <property type="entry name" value="GOLD_dom"/>
</dbReference>
<dbReference type="VEuPathDB" id="ToxoDB:cyc_03233"/>
<dbReference type="FunCoup" id="A0A1D3CV69">
    <property type="interactions" value="41"/>
</dbReference>
<dbReference type="GO" id="GO:0016020">
    <property type="term" value="C:membrane"/>
    <property type="evidence" value="ECO:0007669"/>
    <property type="project" value="UniProtKB-SubCell"/>
</dbReference>
<keyword evidence="4" id="KW-0732">Signal</keyword>
<evidence type="ECO:0000259" key="9">
    <source>
        <dbReference type="PROSITE" id="PS50866"/>
    </source>
</evidence>
<dbReference type="SMART" id="SM01190">
    <property type="entry name" value="EMP24_GP25L"/>
    <property type="match status" value="1"/>
</dbReference>
<comment type="caution">
    <text evidence="10">The sequence shown here is derived from an EMBL/GenBank/DDBJ whole genome shotgun (WGS) entry which is preliminary data.</text>
</comment>
<evidence type="ECO:0000256" key="4">
    <source>
        <dbReference type="ARBA" id="ARBA00022729"/>
    </source>
</evidence>
<dbReference type="PANTHER" id="PTHR22811">
    <property type="entry name" value="TRANSMEMBRANE EMP24 DOMAIN-CONTAINING PROTEIN"/>
    <property type="match status" value="1"/>
</dbReference>
<dbReference type="EMBL" id="JROU02001829">
    <property type="protein sequence ID" value="OEH75097.1"/>
    <property type="molecule type" value="Genomic_DNA"/>
</dbReference>
<keyword evidence="6 8" id="KW-0472">Membrane</keyword>
<organism evidence="10 11">
    <name type="scientific">Cyclospora cayetanensis</name>
    <dbReference type="NCBI Taxonomy" id="88456"/>
    <lineage>
        <taxon>Eukaryota</taxon>
        <taxon>Sar</taxon>
        <taxon>Alveolata</taxon>
        <taxon>Apicomplexa</taxon>
        <taxon>Conoidasida</taxon>
        <taxon>Coccidia</taxon>
        <taxon>Eucoccidiorida</taxon>
        <taxon>Eimeriorina</taxon>
        <taxon>Eimeriidae</taxon>
        <taxon>Cyclospora</taxon>
    </lineage>
</organism>